<evidence type="ECO:0000313" key="3">
    <source>
        <dbReference type="Proteomes" id="UP001187192"/>
    </source>
</evidence>
<reference evidence="2" key="1">
    <citation type="submission" date="2023-07" db="EMBL/GenBank/DDBJ databases">
        <title>draft genome sequence of fig (Ficus carica).</title>
        <authorList>
            <person name="Takahashi T."/>
            <person name="Nishimura K."/>
        </authorList>
    </citation>
    <scope>NUCLEOTIDE SEQUENCE</scope>
</reference>
<evidence type="ECO:0000259" key="1">
    <source>
        <dbReference type="Pfam" id="PF10551"/>
    </source>
</evidence>
<dbReference type="AlphaFoldDB" id="A0AA88DMB1"/>
<dbReference type="PANTHER" id="PTHR31973:SF113">
    <property type="entry name" value="PROTEIN FAR1-RELATED SEQUENCE 5-LIKE"/>
    <property type="match status" value="1"/>
</dbReference>
<keyword evidence="3" id="KW-1185">Reference proteome</keyword>
<comment type="caution">
    <text evidence="2">The sequence shown here is derived from an EMBL/GenBank/DDBJ whole genome shotgun (WGS) entry which is preliminary data.</text>
</comment>
<protein>
    <recommendedName>
        <fullName evidence="1">MULE transposase domain-containing protein</fullName>
    </recommendedName>
</protein>
<dbReference type="EMBL" id="BTGU01000073">
    <property type="protein sequence ID" value="GMN57855.1"/>
    <property type="molecule type" value="Genomic_DNA"/>
</dbReference>
<dbReference type="Pfam" id="PF10551">
    <property type="entry name" value="MULE"/>
    <property type="match status" value="1"/>
</dbReference>
<sequence>MPSNEGSIGLFQVEENPDPAIHQELAHESYIHQLPSFDPYAQNNNDPALPLEFDGKQSDKTRILLSCHDNKCKWCIRATRCNNTEMFKVTRYINTHTCSLDELQIDHRQATSSFISNTIRRKYKKSVKVVYAPNNIIEDMKEEYGIDVSYRKAWKAKELALEYMQDEPDDSYQELPAFLYMVTKTNPGSRTDVKTNSENWFLYMFMAFGALILGWMHCRPVVVVDGTLLKCIHGGSLLTACAKDTNDQIFPLAFRTGDSENDESWDYFFKHLRDSYGERDGLWIISNRHKSTHKNAAKWFPNAMLGYYKYHLTLNLKNRFPSVARALTRVGYI</sequence>
<dbReference type="InterPro" id="IPR018289">
    <property type="entry name" value="MULE_transposase_dom"/>
</dbReference>
<gene>
    <name evidence="2" type="ORF">TIFTF001_026956</name>
</gene>
<accession>A0AA88DMB1</accession>
<evidence type="ECO:0000313" key="2">
    <source>
        <dbReference type="EMBL" id="GMN57855.1"/>
    </source>
</evidence>
<feature type="domain" description="MULE transposase" evidence="1">
    <location>
        <begin position="221"/>
        <end position="312"/>
    </location>
</feature>
<dbReference type="PANTHER" id="PTHR31973">
    <property type="entry name" value="POLYPROTEIN, PUTATIVE-RELATED"/>
    <property type="match status" value="1"/>
</dbReference>
<dbReference type="Proteomes" id="UP001187192">
    <property type="component" value="Unassembled WGS sequence"/>
</dbReference>
<organism evidence="2 3">
    <name type="scientific">Ficus carica</name>
    <name type="common">Common fig</name>
    <dbReference type="NCBI Taxonomy" id="3494"/>
    <lineage>
        <taxon>Eukaryota</taxon>
        <taxon>Viridiplantae</taxon>
        <taxon>Streptophyta</taxon>
        <taxon>Embryophyta</taxon>
        <taxon>Tracheophyta</taxon>
        <taxon>Spermatophyta</taxon>
        <taxon>Magnoliopsida</taxon>
        <taxon>eudicotyledons</taxon>
        <taxon>Gunneridae</taxon>
        <taxon>Pentapetalae</taxon>
        <taxon>rosids</taxon>
        <taxon>fabids</taxon>
        <taxon>Rosales</taxon>
        <taxon>Moraceae</taxon>
        <taxon>Ficeae</taxon>
        <taxon>Ficus</taxon>
    </lineage>
</organism>
<name>A0AA88DMB1_FICCA</name>
<proteinExistence type="predicted"/>